<evidence type="ECO:0000313" key="2">
    <source>
        <dbReference type="Proteomes" id="UP001230649"/>
    </source>
</evidence>
<gene>
    <name evidence="1" type="ORF">QFC20_004700</name>
</gene>
<protein>
    <submittedName>
        <fullName evidence="1">Uncharacterized protein</fullName>
    </submittedName>
</protein>
<organism evidence="1 2">
    <name type="scientific">Naganishia adeliensis</name>
    <dbReference type="NCBI Taxonomy" id="92952"/>
    <lineage>
        <taxon>Eukaryota</taxon>
        <taxon>Fungi</taxon>
        <taxon>Dikarya</taxon>
        <taxon>Basidiomycota</taxon>
        <taxon>Agaricomycotina</taxon>
        <taxon>Tremellomycetes</taxon>
        <taxon>Filobasidiales</taxon>
        <taxon>Filobasidiaceae</taxon>
        <taxon>Naganishia</taxon>
    </lineage>
</organism>
<dbReference type="Proteomes" id="UP001230649">
    <property type="component" value="Unassembled WGS sequence"/>
</dbReference>
<keyword evidence="2" id="KW-1185">Reference proteome</keyword>
<dbReference type="EMBL" id="JASBWS010000057">
    <property type="protein sequence ID" value="KAJ9103696.1"/>
    <property type="molecule type" value="Genomic_DNA"/>
</dbReference>
<comment type="caution">
    <text evidence="1">The sequence shown here is derived from an EMBL/GenBank/DDBJ whole genome shotgun (WGS) entry which is preliminary data.</text>
</comment>
<evidence type="ECO:0000313" key="1">
    <source>
        <dbReference type="EMBL" id="KAJ9103696.1"/>
    </source>
</evidence>
<sequence length="586" mass="66166">MLKREYVSKEPGSTTEELLLLPQVVYNRAGKFSTSHVPLLLTSPKPLRSAASRFFNRLESWWNRPSRLQPAADDVVNETNPESDDTKEGAVLDHEDLQDWLEDRAMRTSILHQMVRKLERQHPLKEENGLHQSVYKAVICAKLAKEYLATVVKLLVSLLATWEGSLDSTMTPPSEHSLERNIRKILSVSTKQVFLQLQAVQTELARLNGPAQDPDAERDLRQTRQLVDDVETMLFTLFDGFGKAGLAELVADDSSDSSAMESSDEQDDDSRKLNTSSGKIRGVYHLSPFTAVHEYRTFTLDTACDYPSPQDLLFGMVNHVIEELTRTTTGGTNTGLDRGWIMLDIMEESRLGLESLYHTTSAPTTLNDFDNNYGIQTIFSKERTTNIDCRASIAWTTFNASLIKVSASLSLYGHQQRMNSPGKANRRQRTVKGRDTLLRLVLDPGERVRREQPPCRILSMLDVEKAWTELLGIASVCTDLCNTRARVIDMMRLIISLWDRYVEYQTTIWMVLPGPRPRVTDFIDLTGVAESFRFLIGEAMWRHGLSASKCFWGHAALSSTGSLKSPSTDDLISFGLEQDLSARWTR</sequence>
<proteinExistence type="predicted"/>
<reference evidence="1" key="1">
    <citation type="submission" date="2023-04" db="EMBL/GenBank/DDBJ databases">
        <title>Draft Genome sequencing of Naganishia species isolated from polar environments using Oxford Nanopore Technology.</title>
        <authorList>
            <person name="Leo P."/>
            <person name="Venkateswaran K."/>
        </authorList>
    </citation>
    <scope>NUCLEOTIDE SEQUENCE</scope>
    <source>
        <strain evidence="1">MNA-CCFEE 5262</strain>
    </source>
</reference>
<accession>A0ACC2VY25</accession>
<name>A0ACC2VY25_9TREE</name>